<evidence type="ECO:0000256" key="4">
    <source>
        <dbReference type="ARBA" id="ARBA00022605"/>
    </source>
</evidence>
<evidence type="ECO:0000256" key="1">
    <source>
        <dbReference type="ARBA" id="ARBA00004811"/>
    </source>
</evidence>
<dbReference type="Pfam" id="PF02224">
    <property type="entry name" value="Cytidylate_kin"/>
    <property type="match status" value="1"/>
</dbReference>
<dbReference type="InterPro" id="IPR011994">
    <property type="entry name" value="Cytidylate_kinase_dom"/>
</dbReference>
<feature type="binding site" evidence="13">
    <location>
        <position position="198"/>
    </location>
    <ligand>
        <name>phosphoenolpyruvate</name>
        <dbReference type="ChEBI" id="CHEBI:58702"/>
    </ligand>
</feature>
<feature type="binding site" evidence="13">
    <location>
        <position position="25"/>
    </location>
    <ligand>
        <name>3-phosphoshikimate</name>
        <dbReference type="ChEBI" id="CHEBI:145989"/>
    </ligand>
</feature>
<keyword evidence="8 14" id="KW-0067">ATP-binding</keyword>
<feature type="binding site" evidence="13">
    <location>
        <position position="120"/>
    </location>
    <ligand>
        <name>phosphoenolpyruvate</name>
        <dbReference type="ChEBI" id="CHEBI:58702"/>
    </ligand>
</feature>
<feature type="binding site" evidence="13">
    <location>
        <position position="372"/>
    </location>
    <ligand>
        <name>3-phosphoshikimate</name>
        <dbReference type="ChEBI" id="CHEBI:145989"/>
    </ligand>
</feature>
<evidence type="ECO:0000256" key="14">
    <source>
        <dbReference type="HAMAP-Rule" id="MF_00238"/>
    </source>
</evidence>
<feature type="binding site" evidence="13">
    <location>
        <position position="30"/>
    </location>
    <ligand>
        <name>3-phosphoshikimate</name>
        <dbReference type="ChEBI" id="CHEBI:145989"/>
    </ligand>
</feature>
<evidence type="ECO:0000256" key="12">
    <source>
        <dbReference type="ARBA" id="ARBA00048478"/>
    </source>
</evidence>
<dbReference type="SUPFAM" id="SSF55205">
    <property type="entry name" value="EPT/RTPC-like"/>
    <property type="match status" value="1"/>
</dbReference>
<evidence type="ECO:0000313" key="19">
    <source>
        <dbReference type="Proteomes" id="UP000806285"/>
    </source>
</evidence>
<feature type="domain" description="Enolpyruvate transferase" evidence="16">
    <location>
        <begin position="113"/>
        <end position="454"/>
    </location>
</feature>
<dbReference type="EC" id="2.7.4.25" evidence="14"/>
<dbReference type="InterPro" id="IPR013792">
    <property type="entry name" value="RNA3'P_cycl/enolpyr_Trfase_a/b"/>
</dbReference>
<dbReference type="Pfam" id="PF00275">
    <property type="entry name" value="EPSP_synthase"/>
    <property type="match status" value="2"/>
</dbReference>
<evidence type="ECO:0000256" key="15">
    <source>
        <dbReference type="SAM" id="MobiDB-lite"/>
    </source>
</evidence>
<dbReference type="NCBIfam" id="TIGR01356">
    <property type="entry name" value="aroA"/>
    <property type="match status" value="1"/>
</dbReference>
<comment type="similarity">
    <text evidence="3 13">Belongs to the EPSP synthase family.</text>
</comment>
<dbReference type="EMBL" id="JADDIV010000006">
    <property type="protein sequence ID" value="MBE7369932.1"/>
    <property type="molecule type" value="Genomic_DNA"/>
</dbReference>
<keyword evidence="9 13" id="KW-0057">Aromatic amino acid biosynthesis</keyword>
<gene>
    <name evidence="14" type="primary">cmk</name>
    <name evidence="13" type="synonym">aroA</name>
    <name evidence="18" type="ORF">IM787_20385</name>
</gene>
<feature type="binding site" evidence="14">
    <location>
        <begin position="472"/>
        <end position="480"/>
    </location>
    <ligand>
        <name>ATP</name>
        <dbReference type="ChEBI" id="CHEBI:30616"/>
    </ligand>
</feature>
<feature type="domain" description="Cytidylate kinase" evidence="17">
    <location>
        <begin position="468"/>
        <end position="678"/>
    </location>
</feature>
<feature type="binding site" evidence="13">
    <location>
        <position position="376"/>
    </location>
    <ligand>
        <name>phosphoenolpyruvate</name>
        <dbReference type="ChEBI" id="CHEBI:58702"/>
    </ligand>
</feature>
<dbReference type="PROSITE" id="PS00104">
    <property type="entry name" value="EPSP_SYNTHASE_1"/>
    <property type="match status" value="1"/>
</dbReference>
<evidence type="ECO:0000256" key="13">
    <source>
        <dbReference type="HAMAP-Rule" id="MF_00210"/>
    </source>
</evidence>
<dbReference type="HAMAP" id="MF_00210">
    <property type="entry name" value="EPSP_synth"/>
    <property type="match status" value="1"/>
</dbReference>
<dbReference type="HAMAP" id="MF_00238">
    <property type="entry name" value="Cytidyl_kinase_type1"/>
    <property type="match status" value="1"/>
</dbReference>
<dbReference type="NCBIfam" id="TIGR00017">
    <property type="entry name" value="cmk"/>
    <property type="match status" value="1"/>
</dbReference>
<dbReference type="InterPro" id="IPR036968">
    <property type="entry name" value="Enolpyruvate_Tfrase_sf"/>
</dbReference>
<comment type="function">
    <text evidence="13">Catalyzes the transfer of the enolpyruvyl moiety of phosphoenolpyruvate (PEP) to the 5-hydroxyl of shikimate-3-phosphate (S3P) to produce enolpyruvyl shikimate-3-phosphate and inorganic phosphate.</text>
</comment>
<evidence type="ECO:0000256" key="6">
    <source>
        <dbReference type="ARBA" id="ARBA00022741"/>
    </source>
</evidence>
<feature type="binding site" evidence="13">
    <location>
        <position position="26"/>
    </location>
    <ligand>
        <name>3-phosphoshikimate</name>
        <dbReference type="ChEBI" id="CHEBI:145989"/>
    </ligand>
</feature>
<evidence type="ECO:0000256" key="2">
    <source>
        <dbReference type="ARBA" id="ARBA00009427"/>
    </source>
</evidence>
<feature type="binding site" evidence="13">
    <location>
        <position position="197"/>
    </location>
    <ligand>
        <name>3-phosphoshikimate</name>
        <dbReference type="ChEBI" id="CHEBI:145989"/>
    </ligand>
</feature>
<comment type="catalytic activity">
    <reaction evidence="11 14">
        <text>dCMP + ATP = dCDP + ADP</text>
        <dbReference type="Rhea" id="RHEA:25094"/>
        <dbReference type="ChEBI" id="CHEBI:30616"/>
        <dbReference type="ChEBI" id="CHEBI:57566"/>
        <dbReference type="ChEBI" id="CHEBI:58593"/>
        <dbReference type="ChEBI" id="CHEBI:456216"/>
        <dbReference type="EC" id="2.7.4.25"/>
    </reaction>
</comment>
<dbReference type="PROSITE" id="PS00885">
    <property type="entry name" value="EPSP_SYNTHASE_2"/>
    <property type="match status" value="1"/>
</dbReference>
<feature type="binding site" evidence="13">
    <location>
        <position position="198"/>
    </location>
    <ligand>
        <name>3-phosphoshikimate</name>
        <dbReference type="ChEBI" id="CHEBI:145989"/>
    </ligand>
</feature>
<dbReference type="NCBIfam" id="NF008816">
    <property type="entry name" value="PRK11860.1"/>
    <property type="match status" value="1"/>
</dbReference>
<dbReference type="GO" id="GO:0003866">
    <property type="term" value="F:3-phosphoshikimate 1-carboxyvinyltransferase activity"/>
    <property type="evidence" value="ECO:0007669"/>
    <property type="project" value="UniProtKB-EC"/>
</dbReference>
<evidence type="ECO:0000313" key="18">
    <source>
        <dbReference type="EMBL" id="MBE7369932.1"/>
    </source>
</evidence>
<reference evidence="18 19" key="1">
    <citation type="submission" date="2020-10" db="EMBL/GenBank/DDBJ databases">
        <title>Ramlibacter sp. HM2 16S ribosomal RNA gene Genome sequencing and assembly.</title>
        <authorList>
            <person name="Kang M."/>
        </authorList>
    </citation>
    <scope>NUCLEOTIDE SEQUENCE [LARGE SCALE GENOMIC DNA]</scope>
    <source>
        <strain evidence="18 19">HM2</strain>
    </source>
</reference>
<feature type="binding site" evidence="13">
    <location>
        <position position="418"/>
    </location>
    <ligand>
        <name>phosphoenolpyruvate</name>
        <dbReference type="ChEBI" id="CHEBI:58702"/>
    </ligand>
</feature>
<feature type="binding site" evidence="13">
    <location>
        <position position="25"/>
    </location>
    <ligand>
        <name>phosphoenolpyruvate</name>
        <dbReference type="ChEBI" id="CHEBI:58702"/>
    </ligand>
</feature>
<feature type="binding site" evidence="13">
    <location>
        <position position="225"/>
    </location>
    <ligand>
        <name>3-phosphoshikimate</name>
        <dbReference type="ChEBI" id="CHEBI:145989"/>
    </ligand>
</feature>
<feature type="binding site" evidence="13">
    <location>
        <position position="148"/>
    </location>
    <ligand>
        <name>phosphoenolpyruvate</name>
        <dbReference type="ChEBI" id="CHEBI:58702"/>
    </ligand>
</feature>
<evidence type="ECO:0000256" key="5">
    <source>
        <dbReference type="ARBA" id="ARBA00022679"/>
    </source>
</evidence>
<feature type="domain" description="Enolpyruvate transferase" evidence="16">
    <location>
        <begin position="16"/>
        <end position="70"/>
    </location>
</feature>
<dbReference type="CDD" id="cd01556">
    <property type="entry name" value="EPSP_synthase"/>
    <property type="match status" value="1"/>
</dbReference>
<dbReference type="InterPro" id="IPR023193">
    <property type="entry name" value="EPSP_synthase_CS"/>
</dbReference>
<dbReference type="InterPro" id="IPR006264">
    <property type="entry name" value="EPSP_synthase"/>
</dbReference>
<keyword evidence="7 14" id="KW-0418">Kinase</keyword>
<evidence type="ECO:0000256" key="9">
    <source>
        <dbReference type="ARBA" id="ARBA00023141"/>
    </source>
</evidence>
<dbReference type="InterPro" id="IPR001986">
    <property type="entry name" value="Enolpyruvate_Tfrase_dom"/>
</dbReference>
<comment type="caution">
    <text evidence="18">The sequence shown here is derived from an EMBL/GenBank/DDBJ whole genome shotgun (WGS) entry which is preliminary data.</text>
</comment>
<dbReference type="RefSeq" id="WP_193678559.1">
    <property type="nucleotide sequence ID" value="NZ_JADDIV010000006.1"/>
</dbReference>
<feature type="region of interest" description="Disordered" evidence="15">
    <location>
        <begin position="77"/>
        <end position="112"/>
    </location>
</feature>
<accession>A0ABR9SAD6</accession>
<evidence type="ECO:0000256" key="3">
    <source>
        <dbReference type="ARBA" id="ARBA00009948"/>
    </source>
</evidence>
<evidence type="ECO:0000259" key="17">
    <source>
        <dbReference type="Pfam" id="PF02224"/>
    </source>
</evidence>
<dbReference type="InterPro" id="IPR027417">
    <property type="entry name" value="P-loop_NTPase"/>
</dbReference>
<comment type="caution">
    <text evidence="13">Lacks conserved residue(s) required for the propagation of feature annotation.</text>
</comment>
<comment type="subunit">
    <text evidence="13">Monomer.</text>
</comment>
<dbReference type="PANTHER" id="PTHR21090:SF5">
    <property type="entry name" value="PENTAFUNCTIONAL AROM POLYPEPTIDE"/>
    <property type="match status" value="1"/>
</dbReference>
<dbReference type="GO" id="GO:0016301">
    <property type="term" value="F:kinase activity"/>
    <property type="evidence" value="ECO:0007669"/>
    <property type="project" value="UniProtKB-KW"/>
</dbReference>
<comment type="pathway">
    <text evidence="1 13">Metabolic intermediate biosynthesis; chorismate biosynthesis; chorismate from D-erythrose 4-phosphate and phosphoenolpyruvate: step 6/7.</text>
</comment>
<dbReference type="SUPFAM" id="SSF52540">
    <property type="entry name" value="P-loop containing nucleoside triphosphate hydrolases"/>
    <property type="match status" value="1"/>
</dbReference>
<evidence type="ECO:0000256" key="7">
    <source>
        <dbReference type="ARBA" id="ARBA00022777"/>
    </source>
</evidence>
<feature type="binding site" evidence="13">
    <location>
        <position position="445"/>
    </location>
    <ligand>
        <name>phosphoenolpyruvate</name>
        <dbReference type="ChEBI" id="CHEBI:58702"/>
    </ligand>
</feature>
<protein>
    <recommendedName>
        <fullName evidence="13 14">Multifunctional fusion protein</fullName>
    </recommendedName>
    <domain>
        <recommendedName>
            <fullName evidence="13">3-phosphoshikimate 1-carboxyvinyltransferase</fullName>
            <ecNumber evidence="13">2.5.1.19</ecNumber>
        </recommendedName>
        <alternativeName>
            <fullName evidence="13">5-enolpyruvylshikimate-3-phosphate synthase</fullName>
            <shortName evidence="13">EPSP synthase</shortName>
            <shortName evidence="13">EPSPS</shortName>
        </alternativeName>
    </domain>
    <domain>
        <recommendedName>
            <fullName evidence="14">Cytidylate kinase</fullName>
            <shortName evidence="14">CK</shortName>
            <ecNumber evidence="14">2.7.4.25</ecNumber>
        </recommendedName>
        <alternativeName>
            <fullName evidence="14">Cytidine monophosphate kinase</fullName>
            <shortName evidence="14">CMP kinase</shortName>
        </alternativeName>
    </domain>
</protein>
<organism evidence="18 19">
    <name type="scientific">Ramlibacter pallidus</name>
    <dbReference type="NCBI Taxonomy" id="2780087"/>
    <lineage>
        <taxon>Bacteria</taxon>
        <taxon>Pseudomonadati</taxon>
        <taxon>Pseudomonadota</taxon>
        <taxon>Betaproteobacteria</taxon>
        <taxon>Burkholderiales</taxon>
        <taxon>Comamonadaceae</taxon>
        <taxon>Ramlibacter</taxon>
    </lineage>
</organism>
<comment type="similarity">
    <text evidence="2 14">Belongs to the cytidylate kinase family. Type 1 subfamily.</text>
</comment>
<evidence type="ECO:0000256" key="11">
    <source>
        <dbReference type="ARBA" id="ARBA00047615"/>
    </source>
</evidence>
<keyword evidence="13" id="KW-0963">Cytoplasm</keyword>
<dbReference type="Gene3D" id="3.40.50.300">
    <property type="entry name" value="P-loop containing nucleotide triphosphate hydrolases"/>
    <property type="match status" value="1"/>
</dbReference>
<comment type="subcellular location">
    <subcellularLocation>
        <location evidence="13">Cytoplasm</location>
    </subcellularLocation>
</comment>
<keyword evidence="5 13" id="KW-0808">Transferase</keyword>
<feature type="binding site" evidence="13">
    <location>
        <position position="196"/>
    </location>
    <ligand>
        <name>3-phosphoshikimate</name>
        <dbReference type="ChEBI" id="CHEBI:145989"/>
    </ligand>
</feature>
<evidence type="ECO:0000256" key="8">
    <source>
        <dbReference type="ARBA" id="ARBA00022840"/>
    </source>
</evidence>
<dbReference type="Gene3D" id="3.65.10.10">
    <property type="entry name" value="Enolpyruvate transferase domain"/>
    <property type="match status" value="2"/>
</dbReference>
<evidence type="ECO:0000256" key="10">
    <source>
        <dbReference type="ARBA" id="ARBA00044633"/>
    </source>
</evidence>
<proteinExistence type="inferred from homology"/>
<name>A0ABR9SAD6_9BURK</name>
<dbReference type="CDD" id="cd02020">
    <property type="entry name" value="CMPK"/>
    <property type="match status" value="1"/>
</dbReference>
<dbReference type="InterPro" id="IPR003136">
    <property type="entry name" value="Cytidylate_kin"/>
</dbReference>
<comment type="catalytic activity">
    <reaction evidence="10">
        <text>3-phosphoshikimate + phosphoenolpyruvate = 5-O-(1-carboxyvinyl)-3-phosphoshikimate + phosphate</text>
        <dbReference type="Rhea" id="RHEA:21256"/>
        <dbReference type="ChEBI" id="CHEBI:43474"/>
        <dbReference type="ChEBI" id="CHEBI:57701"/>
        <dbReference type="ChEBI" id="CHEBI:58702"/>
        <dbReference type="ChEBI" id="CHEBI:145989"/>
        <dbReference type="EC" id="2.5.1.19"/>
    </reaction>
    <physiologicalReaction direction="left-to-right" evidence="10">
        <dbReference type="Rhea" id="RHEA:21257"/>
    </physiologicalReaction>
</comment>
<feature type="active site" description="Proton acceptor" evidence="13">
    <location>
        <position position="345"/>
    </location>
</feature>
<keyword evidence="19" id="KW-1185">Reference proteome</keyword>
<dbReference type="PANTHER" id="PTHR21090">
    <property type="entry name" value="AROM/DEHYDROQUINATE SYNTHASE"/>
    <property type="match status" value="1"/>
</dbReference>
<evidence type="ECO:0000259" key="16">
    <source>
        <dbReference type="Pfam" id="PF00275"/>
    </source>
</evidence>
<keyword evidence="6 14" id="KW-0547">Nucleotide-binding</keyword>
<sequence>MFSTDFLDLAPLEEAGGTVVLPGSKSISNRVLLLAALSGGTTVVHDLLDSDDTRVMLDALRALGCSVEEQGGSIAITGMAPPPSGGRLGGGRSDVDGGRPHPNPPPEGEGARKLFLGNAGTAMRPLTAALALLGGTYELSGVPRMHERPIGDLVDALRQLGCRIDYLGNEGFPPLRIHPATALQLDAPIAVRGDVSSQFLTALLMALPLVASRDVVIEVVGELISRPYIEITLNMLQRFGIAVRREGWQRFTIPAGSRYRSPGEIHVEADASSASYFVALGAIAGVRQPVRIEGVGAGSIQGDIRFVEAARQMGADVASGPNWLEVRRGAWPLKAVDLDCNHIPDAAMTLAVMALYADGPTTLRNIASWRVKETDRLAAMATELRKLGADVEEGADFLRVRPPRAWSAARIHTYDDHRMAMCFALAAFNPAGAHLRIEDPKCVGKTFPDYFEALFSVVQTSRPHIPVICVDGPTASGKGTLASEVARRLGYHYLDSGALYRITGLAATRAGLVLDEAHEHSIAKLAGSLDIVFSTAGRVLLSGQDVTDAIRTEEAGMNASRVSALPAVRTALVALQQGFRRLPGLVADGRDMGTVIFPDAQLKVYLTASAAQRAERRHKQLISKGISATLAALRADLEARDHRDSSRAVAPLKPAEDALLLDNSGQTVEESVAQVLRWWEEKQPFSTK</sequence>
<dbReference type="Proteomes" id="UP000806285">
    <property type="component" value="Unassembled WGS sequence"/>
</dbReference>
<keyword evidence="4 13" id="KW-0028">Amino-acid biosynthesis</keyword>
<comment type="catalytic activity">
    <reaction evidence="12 14">
        <text>CMP + ATP = CDP + ADP</text>
        <dbReference type="Rhea" id="RHEA:11600"/>
        <dbReference type="ChEBI" id="CHEBI:30616"/>
        <dbReference type="ChEBI" id="CHEBI:58069"/>
        <dbReference type="ChEBI" id="CHEBI:60377"/>
        <dbReference type="ChEBI" id="CHEBI:456216"/>
        <dbReference type="EC" id="2.7.4.25"/>
    </reaction>
</comment>
<feature type="binding site" evidence="13">
    <location>
        <position position="345"/>
    </location>
    <ligand>
        <name>3-phosphoshikimate</name>
        <dbReference type="ChEBI" id="CHEBI:145989"/>
    </ligand>
</feature>
<dbReference type="EC" id="2.5.1.19" evidence="13"/>